<keyword evidence="4" id="KW-0547">Nucleotide-binding</keyword>
<organism evidence="10 11">
    <name type="scientific">Plenodomus tracheiphilus IPT5</name>
    <dbReference type="NCBI Taxonomy" id="1408161"/>
    <lineage>
        <taxon>Eukaryota</taxon>
        <taxon>Fungi</taxon>
        <taxon>Dikarya</taxon>
        <taxon>Ascomycota</taxon>
        <taxon>Pezizomycotina</taxon>
        <taxon>Dothideomycetes</taxon>
        <taxon>Pleosporomycetidae</taxon>
        <taxon>Pleosporales</taxon>
        <taxon>Pleosporineae</taxon>
        <taxon>Leptosphaeriaceae</taxon>
        <taxon>Plenodomus</taxon>
    </lineage>
</organism>
<dbReference type="Proteomes" id="UP000799423">
    <property type="component" value="Unassembled WGS sequence"/>
</dbReference>
<proteinExistence type="predicted"/>
<evidence type="ECO:0000256" key="2">
    <source>
        <dbReference type="ARBA" id="ARBA00022527"/>
    </source>
</evidence>
<keyword evidence="3" id="KW-0808">Transferase</keyword>
<evidence type="ECO:0000256" key="8">
    <source>
        <dbReference type="ARBA" id="ARBA00048679"/>
    </source>
</evidence>
<dbReference type="SMART" id="SM00220">
    <property type="entry name" value="S_TKc"/>
    <property type="match status" value="1"/>
</dbReference>
<evidence type="ECO:0000256" key="4">
    <source>
        <dbReference type="ARBA" id="ARBA00022741"/>
    </source>
</evidence>
<evidence type="ECO:0000256" key="6">
    <source>
        <dbReference type="ARBA" id="ARBA00022840"/>
    </source>
</evidence>
<dbReference type="InterPro" id="IPR000719">
    <property type="entry name" value="Prot_kinase_dom"/>
</dbReference>
<keyword evidence="5 10" id="KW-0418">Kinase</keyword>
<dbReference type="InterPro" id="IPR008271">
    <property type="entry name" value="Ser/Thr_kinase_AS"/>
</dbReference>
<dbReference type="Gene3D" id="3.30.200.20">
    <property type="entry name" value="Phosphorylase Kinase, domain 1"/>
    <property type="match status" value="1"/>
</dbReference>
<dbReference type="GO" id="GO:0005737">
    <property type="term" value="C:cytoplasm"/>
    <property type="evidence" value="ECO:0007669"/>
    <property type="project" value="TreeGrafter"/>
</dbReference>
<comment type="catalytic activity">
    <reaction evidence="8">
        <text>L-seryl-[protein] + ATP = O-phospho-L-seryl-[protein] + ADP + H(+)</text>
        <dbReference type="Rhea" id="RHEA:17989"/>
        <dbReference type="Rhea" id="RHEA-COMP:9863"/>
        <dbReference type="Rhea" id="RHEA-COMP:11604"/>
        <dbReference type="ChEBI" id="CHEBI:15378"/>
        <dbReference type="ChEBI" id="CHEBI:29999"/>
        <dbReference type="ChEBI" id="CHEBI:30616"/>
        <dbReference type="ChEBI" id="CHEBI:83421"/>
        <dbReference type="ChEBI" id="CHEBI:456216"/>
        <dbReference type="EC" id="2.7.11.1"/>
    </reaction>
</comment>
<protein>
    <recommendedName>
        <fullName evidence="1">non-specific serine/threonine protein kinase</fullName>
        <ecNumber evidence="1">2.7.11.1</ecNumber>
    </recommendedName>
</protein>
<evidence type="ECO:0000313" key="11">
    <source>
        <dbReference type="Proteomes" id="UP000799423"/>
    </source>
</evidence>
<dbReference type="FunFam" id="1.10.510.10:FF:000922">
    <property type="entry name" value="Protein kinase domain protein"/>
    <property type="match status" value="1"/>
</dbReference>
<name>A0A6A7BIL6_9PLEO</name>
<gene>
    <name evidence="10" type="ORF">T440DRAFT_504606</name>
</gene>
<dbReference type="PANTHER" id="PTHR47634">
    <property type="entry name" value="PROTEIN KINASE DOMAIN-CONTAINING PROTEIN-RELATED"/>
    <property type="match status" value="1"/>
</dbReference>
<dbReference type="SUPFAM" id="SSF56112">
    <property type="entry name" value="Protein kinase-like (PK-like)"/>
    <property type="match status" value="1"/>
</dbReference>
<evidence type="ECO:0000256" key="3">
    <source>
        <dbReference type="ARBA" id="ARBA00022679"/>
    </source>
</evidence>
<dbReference type="InterPro" id="IPR011009">
    <property type="entry name" value="Kinase-like_dom_sf"/>
</dbReference>
<dbReference type="PROSITE" id="PS50011">
    <property type="entry name" value="PROTEIN_KINASE_DOM"/>
    <property type="match status" value="1"/>
</dbReference>
<evidence type="ECO:0000256" key="1">
    <source>
        <dbReference type="ARBA" id="ARBA00012513"/>
    </source>
</evidence>
<dbReference type="GO" id="GO:0005524">
    <property type="term" value="F:ATP binding"/>
    <property type="evidence" value="ECO:0007669"/>
    <property type="project" value="UniProtKB-KW"/>
</dbReference>
<keyword evidence="6" id="KW-0067">ATP-binding</keyword>
<reference evidence="10" key="1">
    <citation type="submission" date="2020-01" db="EMBL/GenBank/DDBJ databases">
        <authorList>
            <consortium name="DOE Joint Genome Institute"/>
            <person name="Haridas S."/>
            <person name="Albert R."/>
            <person name="Binder M."/>
            <person name="Bloem J."/>
            <person name="Labutti K."/>
            <person name="Salamov A."/>
            <person name="Andreopoulos B."/>
            <person name="Baker S.E."/>
            <person name="Barry K."/>
            <person name="Bills G."/>
            <person name="Bluhm B.H."/>
            <person name="Cannon C."/>
            <person name="Castanera R."/>
            <person name="Culley D.E."/>
            <person name="Daum C."/>
            <person name="Ezra D."/>
            <person name="Gonzalez J.B."/>
            <person name="Henrissat B."/>
            <person name="Kuo A."/>
            <person name="Liang C."/>
            <person name="Lipzen A."/>
            <person name="Lutzoni F."/>
            <person name="Magnuson J."/>
            <person name="Mondo S."/>
            <person name="Nolan M."/>
            <person name="Ohm R."/>
            <person name="Pangilinan J."/>
            <person name="Park H.-J."/>
            <person name="Ramirez L."/>
            <person name="Alfaro M."/>
            <person name="Sun H."/>
            <person name="Tritt A."/>
            <person name="Yoshinaga Y."/>
            <person name="Zwiers L.-H."/>
            <person name="Turgeon B.G."/>
            <person name="Goodwin S.B."/>
            <person name="Spatafora J.W."/>
            <person name="Crous P.W."/>
            <person name="Grigoriev I.V."/>
        </authorList>
    </citation>
    <scope>NUCLEOTIDE SEQUENCE</scope>
    <source>
        <strain evidence="10">IPT5</strain>
    </source>
</reference>
<evidence type="ECO:0000313" key="10">
    <source>
        <dbReference type="EMBL" id="KAF2855144.1"/>
    </source>
</evidence>
<sequence length="418" mass="48372">MTDTLFAGLFMFKLAKSLFRRQPWPQLKFPTSGFEVVSDAVLFEEEQLEEFHRGIYYPVNIGDVFASKYQVVGKLGFGVTSTVWLARDLQQQTSRHAYTTLKVFTREGMDEDEYNMYNILSKGNASHPGYNHVRTALDLFTIPRQGGDHRCLVQKPMWDTFKDLLNRNPAHRFTDELLKAGLSQVFLALDYLHTETKIIHTDIKADNIFIEIEDQGILKAFVDAEMTSPSPRKFVDGKLIYATRRFGLPKEYGRVVLVDFGSAVRGDTPQIHDAQPDVYRCPEVMLKTEWGYPADIWNVGAMIWDLYEDKHLFYGIDPTEKRYLTRAHLAELVAMLGPPPIDMLERGAWSKEFFDGEGNWIAEICIPQGLTLERLEENLDGEKKEEFLQFVRCMLQWRPEDRWTAKELLGHPWMRGNL</sequence>
<dbReference type="EMBL" id="MU006291">
    <property type="protein sequence ID" value="KAF2855144.1"/>
    <property type="molecule type" value="Genomic_DNA"/>
</dbReference>
<dbReference type="PANTHER" id="PTHR47634:SF9">
    <property type="entry name" value="PROTEIN KINASE DOMAIN-CONTAINING PROTEIN-RELATED"/>
    <property type="match status" value="1"/>
</dbReference>
<evidence type="ECO:0000256" key="7">
    <source>
        <dbReference type="ARBA" id="ARBA00047899"/>
    </source>
</evidence>
<dbReference type="GO" id="GO:0000245">
    <property type="term" value="P:spliceosomal complex assembly"/>
    <property type="evidence" value="ECO:0007669"/>
    <property type="project" value="TreeGrafter"/>
</dbReference>
<evidence type="ECO:0000259" key="9">
    <source>
        <dbReference type="PROSITE" id="PS50011"/>
    </source>
</evidence>
<comment type="catalytic activity">
    <reaction evidence="7">
        <text>L-threonyl-[protein] + ATP = O-phospho-L-threonyl-[protein] + ADP + H(+)</text>
        <dbReference type="Rhea" id="RHEA:46608"/>
        <dbReference type="Rhea" id="RHEA-COMP:11060"/>
        <dbReference type="Rhea" id="RHEA-COMP:11605"/>
        <dbReference type="ChEBI" id="CHEBI:15378"/>
        <dbReference type="ChEBI" id="CHEBI:30013"/>
        <dbReference type="ChEBI" id="CHEBI:30616"/>
        <dbReference type="ChEBI" id="CHEBI:61977"/>
        <dbReference type="ChEBI" id="CHEBI:456216"/>
        <dbReference type="EC" id="2.7.11.1"/>
    </reaction>
</comment>
<dbReference type="AlphaFoldDB" id="A0A6A7BIL6"/>
<accession>A0A6A7BIL6</accession>
<evidence type="ECO:0000256" key="5">
    <source>
        <dbReference type="ARBA" id="ARBA00022777"/>
    </source>
</evidence>
<keyword evidence="11" id="KW-1185">Reference proteome</keyword>
<feature type="domain" description="Protein kinase" evidence="9">
    <location>
        <begin position="69"/>
        <end position="414"/>
    </location>
</feature>
<dbReference type="OrthoDB" id="5979581at2759"/>
<dbReference type="EC" id="2.7.11.1" evidence="1"/>
<dbReference type="Gene3D" id="1.10.510.10">
    <property type="entry name" value="Transferase(Phosphotransferase) domain 1"/>
    <property type="match status" value="1"/>
</dbReference>
<dbReference type="GO" id="GO:0004674">
    <property type="term" value="F:protein serine/threonine kinase activity"/>
    <property type="evidence" value="ECO:0007669"/>
    <property type="project" value="UniProtKB-KW"/>
</dbReference>
<dbReference type="InterPro" id="IPR051334">
    <property type="entry name" value="SRPK"/>
</dbReference>
<dbReference type="GO" id="GO:0050684">
    <property type="term" value="P:regulation of mRNA processing"/>
    <property type="evidence" value="ECO:0007669"/>
    <property type="project" value="TreeGrafter"/>
</dbReference>
<dbReference type="GO" id="GO:0005634">
    <property type="term" value="C:nucleus"/>
    <property type="evidence" value="ECO:0007669"/>
    <property type="project" value="TreeGrafter"/>
</dbReference>
<dbReference type="Pfam" id="PF00069">
    <property type="entry name" value="Pkinase"/>
    <property type="match status" value="1"/>
</dbReference>
<keyword evidence="2" id="KW-0723">Serine/threonine-protein kinase</keyword>
<dbReference type="PROSITE" id="PS00108">
    <property type="entry name" value="PROTEIN_KINASE_ST"/>
    <property type="match status" value="1"/>
</dbReference>